<organism evidence="1 2">
    <name type="scientific">Jejuia pallidilutea</name>
    <dbReference type="NCBI Taxonomy" id="504487"/>
    <lineage>
        <taxon>Bacteria</taxon>
        <taxon>Pseudomonadati</taxon>
        <taxon>Bacteroidota</taxon>
        <taxon>Flavobacteriia</taxon>
        <taxon>Flavobacteriales</taxon>
        <taxon>Flavobacteriaceae</taxon>
        <taxon>Jejuia</taxon>
    </lineage>
</organism>
<dbReference type="EMBL" id="BBNR01000007">
    <property type="protein sequence ID" value="GAL67134.1"/>
    <property type="molecule type" value="Genomic_DNA"/>
</dbReference>
<proteinExistence type="predicted"/>
<comment type="caution">
    <text evidence="1">The sequence shown here is derived from an EMBL/GenBank/DDBJ whole genome shotgun (WGS) entry which is preliminary data.</text>
</comment>
<dbReference type="Proteomes" id="UP000029641">
    <property type="component" value="Unassembled WGS sequence"/>
</dbReference>
<evidence type="ECO:0000313" key="1">
    <source>
        <dbReference type="EMBL" id="GAL67134.1"/>
    </source>
</evidence>
<dbReference type="AlphaFoldDB" id="A0A090VV48"/>
<protein>
    <submittedName>
        <fullName evidence="1">Uncharacterized protein</fullName>
    </submittedName>
</protein>
<gene>
    <name evidence="1" type="ORF">JCM19301_2299</name>
</gene>
<evidence type="ECO:0000313" key="2">
    <source>
        <dbReference type="Proteomes" id="UP000029641"/>
    </source>
</evidence>
<name>A0A090VV48_9FLAO</name>
<sequence length="89" mass="9892">MLLSWLKYPKQRAINRAPTSLKAIVGPWNNSNVDIFSFSLTTGNSKDNVSSTMVFKTSSGISGKINCFMASYAISEYDLSSIVSKKNFW</sequence>
<reference evidence="1 2" key="1">
    <citation type="journal article" date="2014" name="Genome Announc.">
        <title>Draft Genome Sequence of Marine Flavobacterium Jejuia pallidilutea Strain 11shimoA1 and Pigmentation Mutants.</title>
        <authorList>
            <person name="Takatani N."/>
            <person name="Nakanishi M."/>
            <person name="Meirelles P."/>
            <person name="Mino S."/>
            <person name="Suda W."/>
            <person name="Oshima K."/>
            <person name="Hattori M."/>
            <person name="Ohkuma M."/>
            <person name="Hosokawa M."/>
            <person name="Miyashita K."/>
            <person name="Thompson F.L."/>
            <person name="Niwa A."/>
            <person name="Sawabe T."/>
            <person name="Sawabe T."/>
        </authorList>
    </citation>
    <scope>NUCLEOTIDE SEQUENCE [LARGE SCALE GENOMIC DNA]</scope>
    <source>
        <strain evidence="1 2">JCM 19301</strain>
    </source>
</reference>
<accession>A0A090VV48</accession>